<gene>
    <name evidence="1" type="ORF">G8759_19960</name>
</gene>
<proteinExistence type="predicted"/>
<name>A0A6G9AQH6_9BACT</name>
<sequence>MNYNDLTGPDGTEVNMGGTSQIAYFARIDDILTFATPAASPANQYILTVAHVMKTGKKFTKVYITQDTGEVEFGSNGEADGKSFKPVFKFFYPGLTDDALQFVNDSKNDKFLFIVELPDGKMLQIGARNFFATLTGNFKTTTTSGRGRGTEFEVVCFTPYIYRYAAAVPLTPGA</sequence>
<evidence type="ECO:0000313" key="1">
    <source>
        <dbReference type="EMBL" id="QIP14727.1"/>
    </source>
</evidence>
<dbReference type="KEGG" id="spib:G8759_19960"/>
<dbReference type="AlphaFoldDB" id="A0A6G9AQH6"/>
<protein>
    <submittedName>
        <fullName evidence="1">Uncharacterized protein</fullName>
    </submittedName>
</protein>
<dbReference type="RefSeq" id="WP_167211364.1">
    <property type="nucleotide sequence ID" value="NZ_CP050063.1"/>
</dbReference>
<organism evidence="1 2">
    <name type="scientific">Spirosoma aureum</name>
    <dbReference type="NCBI Taxonomy" id="2692134"/>
    <lineage>
        <taxon>Bacteria</taxon>
        <taxon>Pseudomonadati</taxon>
        <taxon>Bacteroidota</taxon>
        <taxon>Cytophagia</taxon>
        <taxon>Cytophagales</taxon>
        <taxon>Cytophagaceae</taxon>
        <taxon>Spirosoma</taxon>
    </lineage>
</organism>
<evidence type="ECO:0000313" key="2">
    <source>
        <dbReference type="Proteomes" id="UP000501802"/>
    </source>
</evidence>
<reference evidence="1 2" key="1">
    <citation type="submission" date="2020-03" db="EMBL/GenBank/DDBJ databases">
        <authorList>
            <person name="Kim M.K."/>
        </authorList>
    </citation>
    <scope>NUCLEOTIDE SEQUENCE [LARGE SCALE GENOMIC DNA]</scope>
    <source>
        <strain evidence="1 2">BT328</strain>
    </source>
</reference>
<accession>A0A6G9AQH6</accession>
<dbReference type="Proteomes" id="UP000501802">
    <property type="component" value="Chromosome"/>
</dbReference>
<keyword evidence="2" id="KW-1185">Reference proteome</keyword>
<dbReference type="EMBL" id="CP050063">
    <property type="protein sequence ID" value="QIP14727.1"/>
    <property type="molecule type" value="Genomic_DNA"/>
</dbReference>